<feature type="binding site" evidence="9">
    <location>
        <position position="536"/>
    </location>
    <ligand>
        <name>Mg(2+)</name>
        <dbReference type="ChEBI" id="CHEBI:18420"/>
    </ligand>
</feature>
<dbReference type="Pfam" id="PF02581">
    <property type="entry name" value="TMP-TENI"/>
    <property type="match status" value="2"/>
</dbReference>
<evidence type="ECO:0000313" key="13">
    <source>
        <dbReference type="Proteomes" id="UP001628220"/>
    </source>
</evidence>
<dbReference type="HAMAP" id="MF_00097">
    <property type="entry name" value="TMP_synthase"/>
    <property type="match status" value="1"/>
</dbReference>
<evidence type="ECO:0000256" key="5">
    <source>
        <dbReference type="ARBA" id="ARBA00022977"/>
    </source>
</evidence>
<sequence>MIALLTPSKVSHSLARSYNKLFANGLDALIIRLPGSPKSCYEELIAAIEPQWRHRLLIDDYFDLIEVASIGGVHLNKEKRGSFPLTSYKELRISTSAHSLEELESLPFVPQFALLSPVYDSISKEGYKANVPLHECKKRLPQLPFPVLALGGMTPEKAKEVLAYGFSGAAVLGYMEGAEELLLERFLAFPRTEALTVAGLDPSTGAGMTADILNMEHLGIFPLSVATIGTVQHEEEFKEMCPAPPLEYTLKAIRHLLHLHKPIASKIALTEQISDVLDIARELRSCGVKQIVWDPVIKPTQGDIALHATPDQTLVKQVASCVDLITPNLPEAEALFGSATPEDVQRKAKELGVSVLLKGGHDERSKYCSTDILFMPDGSRYSSSIPKAPSTKHGTGCALSSAITTYLARGFTMLMACRMGQQYIEALLHSSDRLFMERNDRMLLRKERALRSTSLMFITDATDCRGVLSQAEAALKGGVRWIQLRMKQADHELLTDTARKLKELMSAYEGTTLIIDDDIEAVLESGADGVHLGWTDSSIGLARLRLGANRIIGGTCNTLEDVRKRALEGVDYIGLGPWHFTTTKRNLSPVISPEEMKQITMDNLNRCNIPLFVIGGITEDDIESLGKYPIAGVALSGVINQAKEATTKAFHLMTLCNNRFKRNF</sequence>
<proteinExistence type="inferred from homology"/>
<feature type="binding site" evidence="9">
    <location>
        <position position="555"/>
    </location>
    <ligand>
        <name>4-amino-2-methyl-5-(diphosphooxymethyl)pyrimidine</name>
        <dbReference type="ChEBI" id="CHEBI:57841"/>
    </ligand>
</feature>
<dbReference type="EMBL" id="BAAFSF010000004">
    <property type="protein sequence ID" value="GAB1252037.1"/>
    <property type="molecule type" value="Genomic_DNA"/>
</dbReference>
<reference evidence="12 13" key="1">
    <citation type="journal article" date="2025" name="Int. J. Syst. Evol. Microbiol.">
        <title>Desulfovibrio falkowii sp. nov., Porphyromonas miyakawae sp. nov., Mediterraneibacter flintii sp. nov. and Owariibacterium komagatae gen. nov., sp. nov., isolated from human faeces.</title>
        <authorList>
            <person name="Hamaguchi T."/>
            <person name="Ohara M."/>
            <person name="Hisatomi A."/>
            <person name="Sekiguchi K."/>
            <person name="Takeda J.I."/>
            <person name="Ueyama J."/>
            <person name="Ito M."/>
            <person name="Nishiwaki H."/>
            <person name="Ogi T."/>
            <person name="Hirayama M."/>
            <person name="Ohkuma M."/>
            <person name="Sakamoto M."/>
            <person name="Ohno K."/>
        </authorList>
    </citation>
    <scope>NUCLEOTIDE SEQUENCE [LARGE SCALE GENOMIC DNA]</scope>
    <source>
        <strain evidence="12 13">13CB11C</strain>
    </source>
</reference>
<dbReference type="PANTHER" id="PTHR20858:SF17">
    <property type="entry name" value="HYDROXYMETHYLPYRIMIDINE_PHOSPHOMETHYLPYRIMIDINE KINASE THI20-RELATED"/>
    <property type="match status" value="1"/>
</dbReference>
<evidence type="ECO:0000313" key="12">
    <source>
        <dbReference type="EMBL" id="GAB1252037.1"/>
    </source>
</evidence>
<comment type="catalytic activity">
    <reaction evidence="7 9">
        <text>2-(2-carboxy-4-methylthiazol-5-yl)ethyl phosphate + 4-amino-2-methyl-5-(diphosphooxymethyl)pyrimidine + 2 H(+) = thiamine phosphate + CO2 + diphosphate</text>
        <dbReference type="Rhea" id="RHEA:47848"/>
        <dbReference type="ChEBI" id="CHEBI:15378"/>
        <dbReference type="ChEBI" id="CHEBI:16526"/>
        <dbReference type="ChEBI" id="CHEBI:33019"/>
        <dbReference type="ChEBI" id="CHEBI:37575"/>
        <dbReference type="ChEBI" id="CHEBI:57841"/>
        <dbReference type="ChEBI" id="CHEBI:62890"/>
        <dbReference type="EC" id="2.5.1.3"/>
    </reaction>
</comment>
<feature type="binding site" evidence="9">
    <location>
        <position position="517"/>
    </location>
    <ligand>
        <name>Mg(2+)</name>
        <dbReference type="ChEBI" id="CHEBI:18420"/>
    </ligand>
</feature>
<evidence type="ECO:0000259" key="11">
    <source>
        <dbReference type="Pfam" id="PF08543"/>
    </source>
</evidence>
<gene>
    <name evidence="9" type="primary">thiE</name>
    <name evidence="12" type="ORF">Tsumi_11430</name>
</gene>
<keyword evidence="4 9" id="KW-0460">Magnesium</keyword>
<comment type="cofactor">
    <cofactor evidence="9">
        <name>Mg(2+)</name>
        <dbReference type="ChEBI" id="CHEBI:18420"/>
    </cofactor>
    <text evidence="9">Binds 1 Mg(2+) ion per subunit.</text>
</comment>
<comment type="catalytic activity">
    <reaction evidence="8 9">
        <text>2-[(2R,5Z)-2-carboxy-4-methylthiazol-5(2H)-ylidene]ethyl phosphate + 4-amino-2-methyl-5-(diphosphooxymethyl)pyrimidine + 2 H(+) = thiamine phosphate + CO2 + diphosphate</text>
        <dbReference type="Rhea" id="RHEA:47844"/>
        <dbReference type="ChEBI" id="CHEBI:15378"/>
        <dbReference type="ChEBI" id="CHEBI:16526"/>
        <dbReference type="ChEBI" id="CHEBI:33019"/>
        <dbReference type="ChEBI" id="CHEBI:37575"/>
        <dbReference type="ChEBI" id="CHEBI:57841"/>
        <dbReference type="ChEBI" id="CHEBI:62899"/>
        <dbReference type="EC" id="2.5.1.3"/>
    </reaction>
</comment>
<dbReference type="EC" id="2.5.1.3" evidence="9"/>
<dbReference type="Proteomes" id="UP001628220">
    <property type="component" value="Unassembled WGS sequence"/>
</dbReference>
<feature type="binding site" evidence="9">
    <location>
        <position position="584"/>
    </location>
    <ligand>
        <name>4-amino-2-methyl-5-(diphosphooxymethyl)pyrimidine</name>
        <dbReference type="ChEBI" id="CHEBI:57841"/>
    </ligand>
</feature>
<feature type="domain" description="Pyridoxamine kinase/Phosphomethylpyrimidine kinase" evidence="11">
    <location>
        <begin position="201"/>
        <end position="430"/>
    </location>
</feature>
<evidence type="ECO:0000256" key="1">
    <source>
        <dbReference type="ARBA" id="ARBA00005165"/>
    </source>
</evidence>
<evidence type="ECO:0000256" key="7">
    <source>
        <dbReference type="ARBA" id="ARBA00047851"/>
    </source>
</evidence>
<dbReference type="SUPFAM" id="SSF51391">
    <property type="entry name" value="Thiamin phosphate synthase"/>
    <property type="match status" value="2"/>
</dbReference>
<evidence type="ECO:0000256" key="9">
    <source>
        <dbReference type="HAMAP-Rule" id="MF_00097"/>
    </source>
</evidence>
<comment type="similarity">
    <text evidence="9">Belongs to the thiamine-phosphate synthase family.</text>
</comment>
<accession>A0ABQ0E2T9</accession>
<feature type="binding site" evidence="9">
    <location>
        <position position="616"/>
    </location>
    <ligand>
        <name>2-[(2R,5Z)-2-carboxy-4-methylthiazol-5(2H)-ylidene]ethyl phosphate</name>
        <dbReference type="ChEBI" id="CHEBI:62899"/>
    </ligand>
</feature>
<dbReference type="RefSeq" id="WP_411915808.1">
    <property type="nucleotide sequence ID" value="NZ_BAAFSF010000004.1"/>
</dbReference>
<evidence type="ECO:0000256" key="8">
    <source>
        <dbReference type="ARBA" id="ARBA00047883"/>
    </source>
</evidence>
<comment type="caution">
    <text evidence="9">Lacks conserved residue(s) required for the propagation of feature annotation.</text>
</comment>
<name>A0ABQ0E2T9_9PORP</name>
<dbReference type="InterPro" id="IPR022998">
    <property type="entry name" value="ThiamineP_synth_TenI"/>
</dbReference>
<dbReference type="Gene3D" id="3.40.1190.20">
    <property type="match status" value="1"/>
</dbReference>
<dbReference type="Gene3D" id="3.20.20.70">
    <property type="entry name" value="Aldolase class I"/>
    <property type="match status" value="2"/>
</dbReference>
<dbReference type="SUPFAM" id="SSF53613">
    <property type="entry name" value="Ribokinase-like"/>
    <property type="match status" value="1"/>
</dbReference>
<comment type="function">
    <text evidence="9">Condenses 4-methyl-5-(beta-hydroxyethyl)thiazole monophosphate (THZ-P) and 2-methyl-4-amino-5-hydroxymethyl pyrimidine pyrophosphate (HMP-PP) to form thiamine monophosphate (TMP).</text>
</comment>
<feature type="domain" description="Thiamine phosphate synthase/TenI" evidence="10">
    <location>
        <begin position="6"/>
        <end position="172"/>
    </location>
</feature>
<keyword evidence="3 9" id="KW-0479">Metal-binding</keyword>
<dbReference type="InterPro" id="IPR034291">
    <property type="entry name" value="TMP_synthase"/>
</dbReference>
<comment type="pathway">
    <text evidence="1 9">Cofactor biosynthesis; thiamine diphosphate biosynthesis; thiamine phosphate from 4-amino-2-methyl-5-diphosphomethylpyrimidine and 4-methyl-5-(2-phosphoethyl)-thiazole: step 1/1.</text>
</comment>
<keyword evidence="13" id="KW-1185">Reference proteome</keyword>
<keyword evidence="5 9" id="KW-0784">Thiamine biosynthesis</keyword>
<feature type="domain" description="Thiamine phosphate synthase/TenI" evidence="10">
    <location>
        <begin position="455"/>
        <end position="636"/>
    </location>
</feature>
<comment type="caution">
    <text evidence="12">The sequence shown here is derived from an EMBL/GenBank/DDBJ whole genome shotgun (WGS) entry which is preliminary data.</text>
</comment>
<dbReference type="PANTHER" id="PTHR20858">
    <property type="entry name" value="PHOSPHOMETHYLPYRIMIDINE KINASE"/>
    <property type="match status" value="1"/>
</dbReference>
<comment type="catalytic activity">
    <reaction evidence="6 9">
        <text>4-methyl-5-(2-phosphooxyethyl)-thiazole + 4-amino-2-methyl-5-(diphosphooxymethyl)pyrimidine + H(+) = thiamine phosphate + diphosphate</text>
        <dbReference type="Rhea" id="RHEA:22328"/>
        <dbReference type="ChEBI" id="CHEBI:15378"/>
        <dbReference type="ChEBI" id="CHEBI:33019"/>
        <dbReference type="ChEBI" id="CHEBI:37575"/>
        <dbReference type="ChEBI" id="CHEBI:57841"/>
        <dbReference type="ChEBI" id="CHEBI:58296"/>
        <dbReference type="EC" id="2.5.1.3"/>
    </reaction>
</comment>
<protein>
    <recommendedName>
        <fullName evidence="9">Thiamine-phosphate synthase</fullName>
        <shortName evidence="9">TP synthase</shortName>
        <shortName evidence="9">TPS</shortName>
        <ecNumber evidence="9">2.5.1.3</ecNumber>
    </recommendedName>
    <alternativeName>
        <fullName evidence="9">Thiamine-phosphate pyrophosphorylase</fullName>
        <shortName evidence="9">TMP pyrophosphorylase</shortName>
        <shortName evidence="9">TMP-PPase</shortName>
    </alternativeName>
</protein>
<dbReference type="Pfam" id="PF08543">
    <property type="entry name" value="Phos_pyr_kin"/>
    <property type="match status" value="1"/>
</dbReference>
<feature type="binding site" evidence="9">
    <location>
        <begin position="581"/>
        <end position="583"/>
    </location>
    <ligand>
        <name>2-[(2R,5Z)-2-carboxy-4-methylthiazol-5(2H)-ylidene]ethyl phosphate</name>
        <dbReference type="ChEBI" id="CHEBI:62899"/>
    </ligand>
</feature>
<dbReference type="InterPro" id="IPR013785">
    <property type="entry name" value="Aldolase_TIM"/>
</dbReference>
<evidence type="ECO:0000256" key="4">
    <source>
        <dbReference type="ARBA" id="ARBA00022842"/>
    </source>
</evidence>
<dbReference type="InterPro" id="IPR029056">
    <property type="entry name" value="Ribokinase-like"/>
</dbReference>
<dbReference type="CDD" id="cd00564">
    <property type="entry name" value="TMP_TenI"/>
    <property type="match status" value="2"/>
</dbReference>
<dbReference type="InterPro" id="IPR036206">
    <property type="entry name" value="ThiamineP_synth_sf"/>
</dbReference>
<organism evidence="12 13">
    <name type="scientific">Porphyromonas miyakawae</name>
    <dbReference type="NCBI Taxonomy" id="3137470"/>
    <lineage>
        <taxon>Bacteria</taxon>
        <taxon>Pseudomonadati</taxon>
        <taxon>Bacteroidota</taxon>
        <taxon>Bacteroidia</taxon>
        <taxon>Bacteroidales</taxon>
        <taxon>Porphyromonadaceae</taxon>
        <taxon>Porphyromonas</taxon>
    </lineage>
</organism>
<evidence type="ECO:0000259" key="10">
    <source>
        <dbReference type="Pfam" id="PF02581"/>
    </source>
</evidence>
<feature type="binding site" evidence="9">
    <location>
        <position position="516"/>
    </location>
    <ligand>
        <name>4-amino-2-methyl-5-(diphosphooxymethyl)pyrimidine</name>
        <dbReference type="ChEBI" id="CHEBI:57841"/>
    </ligand>
</feature>
<evidence type="ECO:0000256" key="6">
    <source>
        <dbReference type="ARBA" id="ARBA00047334"/>
    </source>
</evidence>
<evidence type="ECO:0000256" key="3">
    <source>
        <dbReference type="ARBA" id="ARBA00022723"/>
    </source>
</evidence>
<keyword evidence="2 9" id="KW-0808">Transferase</keyword>
<dbReference type="InterPro" id="IPR013749">
    <property type="entry name" value="PM/HMP-P_kinase-1"/>
</dbReference>
<evidence type="ECO:0000256" key="2">
    <source>
        <dbReference type="ARBA" id="ARBA00022679"/>
    </source>
</evidence>
<feature type="binding site" evidence="9">
    <location>
        <begin position="483"/>
        <end position="487"/>
    </location>
    <ligand>
        <name>4-amino-2-methyl-5-(diphosphooxymethyl)pyrimidine</name>
        <dbReference type="ChEBI" id="CHEBI:57841"/>
    </ligand>
</feature>